<dbReference type="OrthoDB" id="10455724at2759"/>
<evidence type="ECO:0000313" key="2">
    <source>
        <dbReference type="Proteomes" id="UP000466442"/>
    </source>
</evidence>
<proteinExistence type="predicted"/>
<sequence length="85" mass="9074">MSHFVYTEAGRAPRKIRNGTNDTGYSSLALNGTYEVSGGAALHQITDDGRTRAPRVRGLVPILVIAGASIIFTAASALLLYYNCM</sequence>
<organism evidence="1 2">
    <name type="scientific">Apolygus lucorum</name>
    <name type="common">Small green plant bug</name>
    <name type="synonym">Lygocoris lucorum</name>
    <dbReference type="NCBI Taxonomy" id="248454"/>
    <lineage>
        <taxon>Eukaryota</taxon>
        <taxon>Metazoa</taxon>
        <taxon>Ecdysozoa</taxon>
        <taxon>Arthropoda</taxon>
        <taxon>Hexapoda</taxon>
        <taxon>Insecta</taxon>
        <taxon>Pterygota</taxon>
        <taxon>Neoptera</taxon>
        <taxon>Paraneoptera</taxon>
        <taxon>Hemiptera</taxon>
        <taxon>Heteroptera</taxon>
        <taxon>Panheteroptera</taxon>
        <taxon>Cimicomorpha</taxon>
        <taxon>Miridae</taxon>
        <taxon>Mirini</taxon>
        <taxon>Apolygus</taxon>
    </lineage>
</organism>
<protein>
    <submittedName>
        <fullName evidence="1">Uncharacterized protein</fullName>
    </submittedName>
</protein>
<keyword evidence="2" id="KW-1185">Reference proteome</keyword>
<reference evidence="1" key="1">
    <citation type="journal article" date="2021" name="Mol. Ecol. Resour.">
        <title>Apolygus lucorum genome provides insights into omnivorousness and mesophyll feeding.</title>
        <authorList>
            <person name="Liu Y."/>
            <person name="Liu H."/>
            <person name="Wang H."/>
            <person name="Huang T."/>
            <person name="Liu B."/>
            <person name="Yang B."/>
            <person name="Yin L."/>
            <person name="Li B."/>
            <person name="Zhang Y."/>
            <person name="Zhang S."/>
            <person name="Jiang F."/>
            <person name="Zhang X."/>
            <person name="Ren Y."/>
            <person name="Wang B."/>
            <person name="Wang S."/>
            <person name="Lu Y."/>
            <person name="Wu K."/>
            <person name="Fan W."/>
            <person name="Wang G."/>
        </authorList>
    </citation>
    <scope>NUCLEOTIDE SEQUENCE</scope>
    <source>
        <strain evidence="1">12Hb</strain>
    </source>
</reference>
<dbReference type="AlphaFoldDB" id="A0A6A4IJT5"/>
<gene>
    <name evidence="1" type="ORF">GE061_007643</name>
</gene>
<evidence type="ECO:0000313" key="1">
    <source>
        <dbReference type="EMBL" id="KAF6197901.1"/>
    </source>
</evidence>
<comment type="caution">
    <text evidence="1">The sequence shown here is derived from an EMBL/GenBank/DDBJ whole genome shotgun (WGS) entry which is preliminary data.</text>
</comment>
<dbReference type="Proteomes" id="UP000466442">
    <property type="component" value="Linkage Group LG16"/>
</dbReference>
<name>A0A6A4IJT5_APOLU</name>
<accession>A0A6A4IJT5</accession>
<dbReference type="EMBL" id="WIXP02000016">
    <property type="protein sequence ID" value="KAF6197901.1"/>
    <property type="molecule type" value="Genomic_DNA"/>
</dbReference>